<dbReference type="EMBL" id="JAEVHI010000005">
    <property type="protein sequence ID" value="KAG5290602.1"/>
    <property type="molecule type" value="Genomic_DNA"/>
</dbReference>
<evidence type="ECO:0000313" key="2">
    <source>
        <dbReference type="Proteomes" id="UP000670092"/>
    </source>
</evidence>
<evidence type="ECO:0000313" key="1">
    <source>
        <dbReference type="EMBL" id="KAG5290602.1"/>
    </source>
</evidence>
<gene>
    <name evidence="1" type="ORF">I7I52_07666</name>
</gene>
<sequence length="62" mass="7007">MQEAGFSSSRCRLRTRMALILAVIVEPAITPRRRSHEICVGDFGCLEIFSIVEHANNSKFLE</sequence>
<accession>A0A8H7YFM4</accession>
<dbReference type="Proteomes" id="UP000670092">
    <property type="component" value="Unassembled WGS sequence"/>
</dbReference>
<organism evidence="1 2">
    <name type="scientific">Ajellomyces capsulatus</name>
    <name type="common">Darling's disease fungus</name>
    <name type="synonym">Histoplasma capsulatum</name>
    <dbReference type="NCBI Taxonomy" id="5037"/>
    <lineage>
        <taxon>Eukaryota</taxon>
        <taxon>Fungi</taxon>
        <taxon>Dikarya</taxon>
        <taxon>Ascomycota</taxon>
        <taxon>Pezizomycotina</taxon>
        <taxon>Eurotiomycetes</taxon>
        <taxon>Eurotiomycetidae</taxon>
        <taxon>Onygenales</taxon>
        <taxon>Ajellomycetaceae</taxon>
        <taxon>Histoplasma</taxon>
    </lineage>
</organism>
<name>A0A8H7YFM4_AJECA</name>
<proteinExistence type="predicted"/>
<dbReference type="AlphaFoldDB" id="A0A8H7YFM4"/>
<dbReference type="VEuPathDB" id="FungiDB:I7I52_07666"/>
<reference evidence="1 2" key="1">
    <citation type="submission" date="2021-01" db="EMBL/GenBank/DDBJ databases">
        <title>Chromosome-level genome assembly of a human fungal pathogen reveals clustering of transcriptionally co-regulated genes.</title>
        <authorList>
            <person name="Voorhies M."/>
            <person name="Cohen S."/>
            <person name="Shea T.P."/>
            <person name="Petrus S."/>
            <person name="Munoz J.F."/>
            <person name="Poplawski S."/>
            <person name="Goldman W.E."/>
            <person name="Michael T."/>
            <person name="Cuomo C.A."/>
            <person name="Sil A."/>
            <person name="Beyhan S."/>
        </authorList>
    </citation>
    <scope>NUCLEOTIDE SEQUENCE [LARGE SCALE GENOMIC DNA]</scope>
    <source>
        <strain evidence="1 2">G184AR</strain>
    </source>
</reference>
<comment type="caution">
    <text evidence="1">The sequence shown here is derived from an EMBL/GenBank/DDBJ whole genome shotgun (WGS) entry which is preliminary data.</text>
</comment>
<protein>
    <submittedName>
        <fullName evidence="1">Uncharacterized protein</fullName>
    </submittedName>
</protein>